<dbReference type="InterPro" id="IPR032675">
    <property type="entry name" value="LRR_dom_sf"/>
</dbReference>
<sequence length="529" mass="58987">MYSPFADHFGTNYIPTDEEISQIQLDLVSHTEQLDQLDGCIRELSEKREKLQAFINAQKALISYPRRLHTDLLENIFLACLPAGGISVMRRNSVMSAHEAPLLLWRICSAWRKAAMSMPRLWASLHIPVDFILARDPRGSAVDDWLKRGAACPLSLSVWDNIKRWQLGEMLRSEDDLLALAKSLKTHSLRWHDVVFTDPSPHMVQTLREIDQAPNLVSFTLHGSTFLAMQLKLLNSPSLRTLNLFSHDDLNIVLEIPLVAWQQLTQLDLQSGSGISGTSGSLSLSNMIILLGKCSRLVSFCATLKTDDEAAIVLGSMPVSAIIITPLCVLPSWNLTIIADSLSMPHLRHLQVTLTSSNAGSEPFSLASLGAKLPLLEYLAVQLDTLGSQSLPEILRSFPSLVRLVVEPSANQSSDQSCDTTQLMQHLMDRTICPRLQELDVRSSSALSKSTLEAFLNARAEQELLYPLQRVRISLREELDEEQLRYLLSPQVQAYIAQGFDIAIFPEKGPSGTHWPVTPWSGLPRQVIH</sequence>
<name>A0AAW0A5J6_9AGAR</name>
<accession>A0AAW0A5J6</accession>
<dbReference type="AlphaFoldDB" id="A0AAW0A5J6"/>
<gene>
    <name evidence="1" type="ORF">R3P38DRAFT_3048602</name>
</gene>
<evidence type="ECO:0008006" key="3">
    <source>
        <dbReference type="Google" id="ProtNLM"/>
    </source>
</evidence>
<proteinExistence type="predicted"/>
<dbReference type="SUPFAM" id="SSF52047">
    <property type="entry name" value="RNI-like"/>
    <property type="match status" value="1"/>
</dbReference>
<feature type="non-terminal residue" evidence="1">
    <location>
        <position position="1"/>
    </location>
</feature>
<comment type="caution">
    <text evidence="1">The sequence shown here is derived from an EMBL/GenBank/DDBJ whole genome shotgun (WGS) entry which is preliminary data.</text>
</comment>
<evidence type="ECO:0000313" key="2">
    <source>
        <dbReference type="Proteomes" id="UP001362999"/>
    </source>
</evidence>
<keyword evidence="2" id="KW-1185">Reference proteome</keyword>
<evidence type="ECO:0000313" key="1">
    <source>
        <dbReference type="EMBL" id="KAK7001340.1"/>
    </source>
</evidence>
<protein>
    <recommendedName>
        <fullName evidence="3">F-box domain-containing protein</fullName>
    </recommendedName>
</protein>
<dbReference type="Gene3D" id="3.80.10.10">
    <property type="entry name" value="Ribonuclease Inhibitor"/>
    <property type="match status" value="1"/>
</dbReference>
<dbReference type="Proteomes" id="UP001362999">
    <property type="component" value="Unassembled WGS sequence"/>
</dbReference>
<organism evidence="1 2">
    <name type="scientific">Favolaschia claudopus</name>
    <dbReference type="NCBI Taxonomy" id="2862362"/>
    <lineage>
        <taxon>Eukaryota</taxon>
        <taxon>Fungi</taxon>
        <taxon>Dikarya</taxon>
        <taxon>Basidiomycota</taxon>
        <taxon>Agaricomycotina</taxon>
        <taxon>Agaricomycetes</taxon>
        <taxon>Agaricomycetidae</taxon>
        <taxon>Agaricales</taxon>
        <taxon>Marasmiineae</taxon>
        <taxon>Mycenaceae</taxon>
        <taxon>Favolaschia</taxon>
    </lineage>
</organism>
<reference evidence="1 2" key="1">
    <citation type="journal article" date="2024" name="J Genomics">
        <title>Draft genome sequencing and assembly of Favolaschia claudopus CIRM-BRFM 2984 isolated from oak limbs.</title>
        <authorList>
            <person name="Navarro D."/>
            <person name="Drula E."/>
            <person name="Chaduli D."/>
            <person name="Cazenave R."/>
            <person name="Ahrendt S."/>
            <person name="Wang J."/>
            <person name="Lipzen A."/>
            <person name="Daum C."/>
            <person name="Barry K."/>
            <person name="Grigoriev I.V."/>
            <person name="Favel A."/>
            <person name="Rosso M.N."/>
            <person name="Martin F."/>
        </authorList>
    </citation>
    <scope>NUCLEOTIDE SEQUENCE [LARGE SCALE GENOMIC DNA]</scope>
    <source>
        <strain evidence="1 2">CIRM-BRFM 2984</strain>
    </source>
</reference>
<dbReference type="EMBL" id="JAWWNJ010000083">
    <property type="protein sequence ID" value="KAK7001340.1"/>
    <property type="molecule type" value="Genomic_DNA"/>
</dbReference>